<protein>
    <recommendedName>
        <fullName evidence="3">Transcriptional regulator, AbiEi antitoxin, Type IV TA system</fullName>
    </recommendedName>
</protein>
<evidence type="ECO:0000313" key="1">
    <source>
        <dbReference type="EMBL" id="GIL29458.1"/>
    </source>
</evidence>
<evidence type="ECO:0000313" key="2">
    <source>
        <dbReference type="Proteomes" id="UP000614996"/>
    </source>
</evidence>
<dbReference type="RefSeq" id="WP_207127140.1">
    <property type="nucleotide sequence ID" value="NZ_BOPO01000093.1"/>
</dbReference>
<dbReference type="AlphaFoldDB" id="A0A8J4AE98"/>
<dbReference type="EMBL" id="BOPO01000093">
    <property type="protein sequence ID" value="GIL29458.1"/>
    <property type="molecule type" value="Genomic_DNA"/>
</dbReference>
<comment type="caution">
    <text evidence="1">The sequence shown here is derived from an EMBL/GenBank/DDBJ whole genome shotgun (WGS) entry which is preliminary data.</text>
</comment>
<reference evidence="2" key="1">
    <citation type="journal article" date="2021" name="Int. J. Syst. Evol. Microbiol.">
        <title>Actinocatenispora comari sp. nov., an endophytic actinomycete isolated from aerial parts of Comarum salesowianum.</title>
        <authorList>
            <person name="Oyunbileg N."/>
            <person name="Iizaka Y."/>
            <person name="Hamada M."/>
            <person name="Davaapurev B.O."/>
            <person name="Fukumoto A."/>
            <person name="Tsetseg B."/>
            <person name="Kato F."/>
            <person name="Tamura T."/>
            <person name="Batkhuu J."/>
            <person name="Anzai Y."/>
        </authorList>
    </citation>
    <scope>NUCLEOTIDE SEQUENCE [LARGE SCALE GENOMIC DNA]</scope>
    <source>
        <strain evidence="2">NUM-2625</strain>
    </source>
</reference>
<evidence type="ECO:0008006" key="3">
    <source>
        <dbReference type="Google" id="ProtNLM"/>
    </source>
</evidence>
<dbReference type="Proteomes" id="UP000614996">
    <property type="component" value="Unassembled WGS sequence"/>
</dbReference>
<accession>A0A8J4AE98</accession>
<keyword evidence="2" id="KW-1185">Reference proteome</keyword>
<gene>
    <name evidence="1" type="ORF">NUM_47120</name>
</gene>
<name>A0A8J4AE98_9ACTN</name>
<organism evidence="1 2">
    <name type="scientific">Actinocatenispora comari</name>
    <dbReference type="NCBI Taxonomy" id="2807577"/>
    <lineage>
        <taxon>Bacteria</taxon>
        <taxon>Bacillati</taxon>
        <taxon>Actinomycetota</taxon>
        <taxon>Actinomycetes</taxon>
        <taxon>Micromonosporales</taxon>
        <taxon>Micromonosporaceae</taxon>
        <taxon>Actinocatenispora</taxon>
    </lineage>
</organism>
<proteinExistence type="predicted"/>
<sequence length="199" mass="22131">MARKDADAKATLWSVAAAQRGYFTAAQALESGYSHQSQRYNAEQGNWRRVDRGIYRFREFDALPSDEDDHLARWELWSKGRAVVSHETALAVHDLGTANPARIHLTVPPGFRMRNDALVLHQAVLNANEIEQRQGYKVTTPVRSIAECAAAQVDQDVLDSAVAEALERGVVSRRRLFDAAQRLGPPAELSIDRALREAG</sequence>